<dbReference type="InterPro" id="IPR005790">
    <property type="entry name" value="DNA_polIII_delta"/>
</dbReference>
<sequence length="342" mass="36440">MKLSPREAARYFARPDTDGAGLLLYGGDPMRVALKRQEVIARLLGPGAEEEMRLTRLSPGDLRGDPATLGDALKARGFFPGPRVVFIDEATDTLADTLQAALADWQPGDAQLVVTARQLTPRSALRKLFEGHRTAIAIGIYDDPPGRDEIEAMLAAAGLSGLDRAAMGALTDLAGALDPGDFRQTVEKLALYKLGDSAPATADDVATCAPRSTEADADALIHLVAEAKGNQIAPMLRRLEAQGVGPVTLCIAATRHFRALHAAASDPGGAAQGIARARPPVHFKARDRMVRQAQGWGVRRLEQGLGLLIDTDLQLRSSSRAPQMAVMERCLIRLAHLGASRS</sequence>
<keyword evidence="3" id="KW-0548">Nucleotidyltransferase</keyword>
<dbReference type="GO" id="GO:0003677">
    <property type="term" value="F:DNA binding"/>
    <property type="evidence" value="ECO:0007669"/>
    <property type="project" value="InterPro"/>
</dbReference>
<evidence type="ECO:0000256" key="1">
    <source>
        <dbReference type="ARBA" id="ARBA00012417"/>
    </source>
</evidence>
<dbReference type="SUPFAM" id="SSF48019">
    <property type="entry name" value="post-AAA+ oligomerization domain-like"/>
    <property type="match status" value="1"/>
</dbReference>
<evidence type="ECO:0000256" key="5">
    <source>
        <dbReference type="ARBA" id="ARBA00022932"/>
    </source>
</evidence>
<dbReference type="PANTHER" id="PTHR34388:SF1">
    <property type="entry name" value="DNA POLYMERASE III SUBUNIT DELTA"/>
    <property type="match status" value="1"/>
</dbReference>
<evidence type="ECO:0000256" key="4">
    <source>
        <dbReference type="ARBA" id="ARBA00022705"/>
    </source>
</evidence>
<evidence type="ECO:0000256" key="2">
    <source>
        <dbReference type="ARBA" id="ARBA00022679"/>
    </source>
</evidence>
<dbReference type="GO" id="GO:0006261">
    <property type="term" value="P:DNA-templated DNA replication"/>
    <property type="evidence" value="ECO:0007669"/>
    <property type="project" value="TreeGrafter"/>
</dbReference>
<comment type="similarity">
    <text evidence="6">Belongs to the DNA polymerase HolA subunit family.</text>
</comment>
<dbReference type="EC" id="2.7.7.7" evidence="1"/>
<keyword evidence="2" id="KW-0808">Transferase</keyword>
<dbReference type="PANTHER" id="PTHR34388">
    <property type="entry name" value="DNA POLYMERASE III SUBUNIT DELTA"/>
    <property type="match status" value="1"/>
</dbReference>
<evidence type="ECO:0000313" key="8">
    <source>
        <dbReference type="EMBL" id="TCM87481.1"/>
    </source>
</evidence>
<keyword evidence="9" id="KW-1185">Reference proteome</keyword>
<evidence type="ECO:0000256" key="7">
    <source>
        <dbReference type="ARBA" id="ARBA00049244"/>
    </source>
</evidence>
<evidence type="ECO:0000313" key="9">
    <source>
        <dbReference type="Proteomes" id="UP000295277"/>
    </source>
</evidence>
<dbReference type="RefSeq" id="WP_132693257.1">
    <property type="nucleotide sequence ID" value="NZ_SLVM01000002.1"/>
</dbReference>
<dbReference type="Proteomes" id="UP000295277">
    <property type="component" value="Unassembled WGS sequence"/>
</dbReference>
<reference evidence="8 9" key="1">
    <citation type="submission" date="2019-03" db="EMBL/GenBank/DDBJ databases">
        <title>Genomic Encyclopedia of Type Strains, Phase IV (KMG-IV): sequencing the most valuable type-strain genomes for metagenomic binning, comparative biology and taxonomic classification.</title>
        <authorList>
            <person name="Goeker M."/>
        </authorList>
    </citation>
    <scope>NUCLEOTIDE SEQUENCE [LARGE SCALE GENOMIC DNA]</scope>
    <source>
        <strain evidence="8 9">DSM 21153</strain>
    </source>
</reference>
<dbReference type="OrthoDB" id="9804983at2"/>
<dbReference type="InterPro" id="IPR027417">
    <property type="entry name" value="P-loop_NTPase"/>
</dbReference>
<protein>
    <recommendedName>
        <fullName evidence="1">DNA-directed DNA polymerase</fullName>
        <ecNumber evidence="1">2.7.7.7</ecNumber>
    </recommendedName>
</protein>
<dbReference type="NCBIfam" id="TIGR01128">
    <property type="entry name" value="holA"/>
    <property type="match status" value="1"/>
</dbReference>
<keyword evidence="4" id="KW-0235">DNA replication</keyword>
<comment type="catalytic activity">
    <reaction evidence="7">
        <text>DNA(n) + a 2'-deoxyribonucleoside 5'-triphosphate = DNA(n+1) + diphosphate</text>
        <dbReference type="Rhea" id="RHEA:22508"/>
        <dbReference type="Rhea" id="RHEA-COMP:17339"/>
        <dbReference type="Rhea" id="RHEA-COMP:17340"/>
        <dbReference type="ChEBI" id="CHEBI:33019"/>
        <dbReference type="ChEBI" id="CHEBI:61560"/>
        <dbReference type="ChEBI" id="CHEBI:173112"/>
        <dbReference type="EC" id="2.7.7.7"/>
    </reaction>
</comment>
<proteinExistence type="inferred from homology"/>
<organism evidence="8 9">
    <name type="scientific">Rhodovulum steppense</name>
    <dbReference type="NCBI Taxonomy" id="540251"/>
    <lineage>
        <taxon>Bacteria</taxon>
        <taxon>Pseudomonadati</taxon>
        <taxon>Pseudomonadota</taxon>
        <taxon>Alphaproteobacteria</taxon>
        <taxon>Rhodobacterales</taxon>
        <taxon>Paracoccaceae</taxon>
        <taxon>Rhodovulum</taxon>
    </lineage>
</organism>
<dbReference type="Gene3D" id="3.40.50.300">
    <property type="entry name" value="P-loop containing nucleotide triphosphate hydrolases"/>
    <property type="match status" value="1"/>
</dbReference>
<accession>A0A4R1Z1J1</accession>
<dbReference type="EMBL" id="SLVM01000002">
    <property type="protein sequence ID" value="TCM87481.1"/>
    <property type="molecule type" value="Genomic_DNA"/>
</dbReference>
<gene>
    <name evidence="8" type="ORF">EV216_10234</name>
</gene>
<dbReference type="AlphaFoldDB" id="A0A4R1Z1J1"/>
<dbReference type="InterPro" id="IPR008921">
    <property type="entry name" value="DNA_pol3_clamp-load_cplx_C"/>
</dbReference>
<comment type="caution">
    <text evidence="8">The sequence shown here is derived from an EMBL/GenBank/DDBJ whole genome shotgun (WGS) entry which is preliminary data.</text>
</comment>
<dbReference type="GO" id="GO:0003887">
    <property type="term" value="F:DNA-directed DNA polymerase activity"/>
    <property type="evidence" value="ECO:0007669"/>
    <property type="project" value="UniProtKB-KW"/>
</dbReference>
<evidence type="ECO:0000256" key="6">
    <source>
        <dbReference type="ARBA" id="ARBA00034754"/>
    </source>
</evidence>
<dbReference type="Gene3D" id="1.20.272.10">
    <property type="match status" value="1"/>
</dbReference>
<name>A0A4R1Z1J1_9RHOB</name>
<dbReference type="GO" id="GO:0009360">
    <property type="term" value="C:DNA polymerase III complex"/>
    <property type="evidence" value="ECO:0007669"/>
    <property type="project" value="TreeGrafter"/>
</dbReference>
<keyword evidence="5" id="KW-0239">DNA-directed DNA polymerase</keyword>
<evidence type="ECO:0000256" key="3">
    <source>
        <dbReference type="ARBA" id="ARBA00022695"/>
    </source>
</evidence>